<evidence type="ECO:0000259" key="2">
    <source>
        <dbReference type="PROSITE" id="PS50222"/>
    </source>
</evidence>
<dbReference type="CDD" id="cd00051">
    <property type="entry name" value="EFh"/>
    <property type="match status" value="1"/>
</dbReference>
<proteinExistence type="predicted"/>
<sequence>MNMRKKLAALTLVTGIALFAGSALAAITFEEYDTNGDGKITKEEFLAKCTHGKKKCLEEFDWYDRNKDGVITKKEMEAAL</sequence>
<dbReference type="Pfam" id="PF13202">
    <property type="entry name" value="EF-hand_5"/>
    <property type="match status" value="2"/>
</dbReference>
<dbReference type="AlphaFoldDB" id="A0A0D2J780"/>
<accession>A0A0D2J780</accession>
<dbReference type="PROSITE" id="PS50222">
    <property type="entry name" value="EF_HAND_2"/>
    <property type="match status" value="2"/>
</dbReference>
<name>A0A0D2J780_9BACT</name>
<dbReference type="InterPro" id="IPR011992">
    <property type="entry name" value="EF-hand-dom_pair"/>
</dbReference>
<keyword evidence="4" id="KW-1185">Reference proteome</keyword>
<reference evidence="3 4" key="1">
    <citation type="submission" date="2013-11" db="EMBL/GenBank/DDBJ databases">
        <title>Metagenomic analysis of a methanogenic consortium involved in long chain n-alkane degradation.</title>
        <authorList>
            <person name="Davidova I.A."/>
            <person name="Callaghan A.V."/>
            <person name="Wawrik B."/>
            <person name="Pruitt S."/>
            <person name="Marks C."/>
            <person name="Duncan K.E."/>
            <person name="Suflita J.M."/>
        </authorList>
    </citation>
    <scope>NUCLEOTIDE SEQUENCE [LARGE SCALE GENOMIC DNA]</scope>
    <source>
        <strain evidence="3 4">SPR</strain>
    </source>
</reference>
<feature type="domain" description="EF-hand" evidence="2">
    <location>
        <begin position="63"/>
        <end position="80"/>
    </location>
</feature>
<evidence type="ECO:0000313" key="4">
    <source>
        <dbReference type="Proteomes" id="UP000032233"/>
    </source>
</evidence>
<dbReference type="EMBL" id="AZAC01000056">
    <property type="protein sequence ID" value="KIX11536.1"/>
    <property type="molecule type" value="Genomic_DNA"/>
</dbReference>
<dbReference type="InterPro" id="IPR002048">
    <property type="entry name" value="EF_hand_dom"/>
</dbReference>
<gene>
    <name evidence="3" type="ORF">X474_23955</name>
</gene>
<keyword evidence="1" id="KW-0732">Signal</keyword>
<dbReference type="RefSeq" id="WP_044351924.1">
    <property type="nucleotide sequence ID" value="NZ_AZAC01000056.1"/>
</dbReference>
<feature type="signal peptide" evidence="1">
    <location>
        <begin position="1"/>
        <end position="25"/>
    </location>
</feature>
<dbReference type="InterPro" id="IPR018247">
    <property type="entry name" value="EF_Hand_1_Ca_BS"/>
</dbReference>
<feature type="chain" id="PRO_5002261345" description="EF-hand domain-containing protein" evidence="1">
    <location>
        <begin position="26"/>
        <end position="80"/>
    </location>
</feature>
<feature type="domain" description="EF-hand" evidence="2">
    <location>
        <begin position="20"/>
        <end position="55"/>
    </location>
</feature>
<dbReference type="Proteomes" id="UP000032233">
    <property type="component" value="Unassembled WGS sequence"/>
</dbReference>
<dbReference type="SUPFAM" id="SSF47473">
    <property type="entry name" value="EF-hand"/>
    <property type="match status" value="1"/>
</dbReference>
<evidence type="ECO:0000313" key="3">
    <source>
        <dbReference type="EMBL" id="KIX11536.1"/>
    </source>
</evidence>
<dbReference type="PROSITE" id="PS00018">
    <property type="entry name" value="EF_HAND_1"/>
    <property type="match status" value="2"/>
</dbReference>
<dbReference type="OrthoDB" id="5460678at2"/>
<evidence type="ECO:0000256" key="1">
    <source>
        <dbReference type="SAM" id="SignalP"/>
    </source>
</evidence>
<dbReference type="GO" id="GO:0005509">
    <property type="term" value="F:calcium ion binding"/>
    <property type="evidence" value="ECO:0007669"/>
    <property type="project" value="InterPro"/>
</dbReference>
<comment type="caution">
    <text evidence="3">The sequence shown here is derived from an EMBL/GenBank/DDBJ whole genome shotgun (WGS) entry which is preliminary data.</text>
</comment>
<dbReference type="InParanoid" id="A0A0D2J780"/>
<organism evidence="3 4">
    <name type="scientific">Dethiosulfatarculus sandiegensis</name>
    <dbReference type="NCBI Taxonomy" id="1429043"/>
    <lineage>
        <taxon>Bacteria</taxon>
        <taxon>Pseudomonadati</taxon>
        <taxon>Thermodesulfobacteriota</taxon>
        <taxon>Desulfarculia</taxon>
        <taxon>Desulfarculales</taxon>
        <taxon>Desulfarculaceae</taxon>
        <taxon>Dethiosulfatarculus</taxon>
    </lineage>
</organism>
<dbReference type="Gene3D" id="1.10.238.10">
    <property type="entry name" value="EF-hand"/>
    <property type="match status" value="1"/>
</dbReference>
<protein>
    <recommendedName>
        <fullName evidence="2">EF-hand domain-containing protein</fullName>
    </recommendedName>
</protein>